<comment type="caution">
    <text evidence="1">The sequence shown here is derived from an EMBL/GenBank/DDBJ whole genome shotgun (WGS) entry which is preliminary data.</text>
</comment>
<dbReference type="Proteomes" id="UP000005709">
    <property type="component" value="Unassembled WGS sequence"/>
</dbReference>
<evidence type="ECO:0000313" key="2">
    <source>
        <dbReference type="Proteomes" id="UP000005709"/>
    </source>
</evidence>
<dbReference type="EMBL" id="ACYG01000032">
    <property type="protein sequence ID" value="EEV16287.1"/>
    <property type="molecule type" value="Genomic_DNA"/>
</dbReference>
<keyword evidence="2" id="KW-1185">Reference proteome</keyword>
<protein>
    <submittedName>
        <fullName evidence="1">Uncharacterized protein</fullName>
    </submittedName>
</protein>
<dbReference type="AlphaFoldDB" id="C8PLH5"/>
<gene>
    <name evidence="1" type="ORF">CAMGR0001_1984</name>
</gene>
<organism evidence="1 2">
    <name type="scientific">Campylobacter gracilis RM3268</name>
    <dbReference type="NCBI Taxonomy" id="553220"/>
    <lineage>
        <taxon>Bacteria</taxon>
        <taxon>Pseudomonadati</taxon>
        <taxon>Campylobacterota</taxon>
        <taxon>Epsilonproteobacteria</taxon>
        <taxon>Campylobacterales</taxon>
        <taxon>Campylobacteraceae</taxon>
        <taxon>Campylobacter</taxon>
    </lineage>
</organism>
<accession>C8PLH5</accession>
<evidence type="ECO:0000313" key="1">
    <source>
        <dbReference type="EMBL" id="EEV16287.1"/>
    </source>
</evidence>
<reference evidence="1 2" key="1">
    <citation type="submission" date="2009-07" db="EMBL/GenBank/DDBJ databases">
        <authorList>
            <person name="Madupu R."/>
            <person name="Sebastian Y."/>
            <person name="Durkin A.S."/>
            <person name="Torralba M."/>
            <person name="Methe B."/>
            <person name="Sutton G.G."/>
            <person name="Strausberg R.L."/>
            <person name="Nelson K.E."/>
        </authorList>
    </citation>
    <scope>NUCLEOTIDE SEQUENCE [LARGE SCALE GENOMIC DNA]</scope>
    <source>
        <strain evidence="1 2">RM3268</strain>
    </source>
</reference>
<proteinExistence type="predicted"/>
<name>C8PLH5_9BACT</name>
<sequence>MQLNLLNLHSPRTSKFISSAYLKNAQAPFLKFTPQSDLRDF</sequence>